<dbReference type="GO" id="GO:0016020">
    <property type="term" value="C:membrane"/>
    <property type="evidence" value="ECO:0007669"/>
    <property type="project" value="TreeGrafter"/>
</dbReference>
<dbReference type="SUPFAM" id="SSF55486">
    <property type="entry name" value="Metalloproteases ('zincins'), catalytic domain"/>
    <property type="match status" value="1"/>
</dbReference>
<dbReference type="Gene3D" id="1.10.390.10">
    <property type="entry name" value="Neutral Protease Domain 2"/>
    <property type="match status" value="1"/>
</dbReference>
<dbReference type="PANTHER" id="PTHR11533:SF299">
    <property type="entry name" value="AMINOPEPTIDASE"/>
    <property type="match status" value="1"/>
</dbReference>
<sequence length="482" mass="56763">MYRYSNADTDDLWHALEPFSGFDSITTPSELKLKTVMNSWTSQRSFPLVQVDVHAHHVVLSQVSYLKAKQEDREKRDKVDPLENIWYIPIGISFDSVGHHLPLVWLTEKTTTIPVDGNLRWIKVNRNVTGYYITNYNDAGWAAIIKQLKEDHTVFEPVDRSGLIHDAFKLTCDGIISPLVTLELLSYLDKENDYLPWSMLRSKYLCFAKFLGDKQAIRAYKSYIWSKQKHLKKISIFGEKAQEMFIEKIQQFELYLFAIKSNFLSREEIRQFKKLFRMLSDRNLTGYSSPEIRTLALLFGFKRNNQQEFDNLWRLYMISNSDYDRKILLKDLSTFNLPVFTQTNLQYSLNEKIVKKQDGLSFLCQVIKQANPFSDAWVFLEANWKILTDRYDGGSELTQFLVNIVSYLETEENLKTVSKFIKTKNWSTDLFGIKRINEKMDEKLKNKSFKWLKTHQCSAEKWLHKQNLLELRAEHKLECDVL</sequence>
<dbReference type="GO" id="GO:0043171">
    <property type="term" value="P:peptide catabolic process"/>
    <property type="evidence" value="ECO:0007669"/>
    <property type="project" value="TreeGrafter"/>
</dbReference>
<dbReference type="Proteomes" id="UP000031668">
    <property type="component" value="Unassembled WGS sequence"/>
</dbReference>
<keyword evidence="3" id="KW-0031">Aminopeptidase</keyword>
<feature type="domain" description="ERAP1-like C-terminal" evidence="2">
    <location>
        <begin position="121"/>
        <end position="435"/>
    </location>
</feature>
<organism evidence="3 4">
    <name type="scientific">Thelohanellus kitauei</name>
    <name type="common">Myxosporean</name>
    <dbReference type="NCBI Taxonomy" id="669202"/>
    <lineage>
        <taxon>Eukaryota</taxon>
        <taxon>Metazoa</taxon>
        <taxon>Cnidaria</taxon>
        <taxon>Myxozoa</taxon>
        <taxon>Myxosporea</taxon>
        <taxon>Bivalvulida</taxon>
        <taxon>Platysporina</taxon>
        <taxon>Myxobolidae</taxon>
        <taxon>Thelohanellus</taxon>
    </lineage>
</organism>
<keyword evidence="3" id="KW-0645">Protease</keyword>
<evidence type="ECO:0000259" key="2">
    <source>
        <dbReference type="Pfam" id="PF11838"/>
    </source>
</evidence>
<evidence type="ECO:0000313" key="4">
    <source>
        <dbReference type="Proteomes" id="UP000031668"/>
    </source>
</evidence>
<evidence type="ECO:0000313" key="3">
    <source>
        <dbReference type="EMBL" id="KII62447.1"/>
    </source>
</evidence>
<dbReference type="GO" id="GO:0005615">
    <property type="term" value="C:extracellular space"/>
    <property type="evidence" value="ECO:0007669"/>
    <property type="project" value="TreeGrafter"/>
</dbReference>
<dbReference type="OMA" id="PLENIWY"/>
<dbReference type="GO" id="GO:0005737">
    <property type="term" value="C:cytoplasm"/>
    <property type="evidence" value="ECO:0007669"/>
    <property type="project" value="TreeGrafter"/>
</dbReference>
<reference evidence="3 4" key="1">
    <citation type="journal article" date="2014" name="Genome Biol. Evol.">
        <title>The genome of the myxosporean Thelohanellus kitauei shows adaptations to nutrient acquisition within its fish host.</title>
        <authorList>
            <person name="Yang Y."/>
            <person name="Xiong J."/>
            <person name="Zhou Z."/>
            <person name="Huo F."/>
            <person name="Miao W."/>
            <person name="Ran C."/>
            <person name="Liu Y."/>
            <person name="Zhang J."/>
            <person name="Feng J."/>
            <person name="Wang M."/>
            <person name="Wang M."/>
            <person name="Wang L."/>
            <person name="Yao B."/>
        </authorList>
    </citation>
    <scope>NUCLEOTIDE SEQUENCE [LARGE SCALE GENOMIC DNA]</scope>
    <source>
        <strain evidence="3">Wuqing</strain>
    </source>
</reference>
<dbReference type="PANTHER" id="PTHR11533">
    <property type="entry name" value="PROTEASE M1 ZINC METALLOPROTEASE"/>
    <property type="match status" value="1"/>
</dbReference>
<proteinExistence type="inferred from homology"/>
<dbReference type="GO" id="GO:0070006">
    <property type="term" value="F:metalloaminopeptidase activity"/>
    <property type="evidence" value="ECO:0007669"/>
    <property type="project" value="TreeGrafter"/>
</dbReference>
<dbReference type="Gene3D" id="2.60.40.1910">
    <property type="match status" value="1"/>
</dbReference>
<dbReference type="InterPro" id="IPR050344">
    <property type="entry name" value="Peptidase_M1_aminopeptidases"/>
</dbReference>
<dbReference type="Pfam" id="PF11838">
    <property type="entry name" value="ERAP1_C"/>
    <property type="match status" value="1"/>
</dbReference>
<evidence type="ECO:0000256" key="1">
    <source>
        <dbReference type="ARBA" id="ARBA00010136"/>
    </source>
</evidence>
<accession>A0A0C2J057</accession>
<comment type="similarity">
    <text evidence="1">Belongs to the peptidase M1 family.</text>
</comment>
<dbReference type="InterPro" id="IPR024571">
    <property type="entry name" value="ERAP1-like_C_dom"/>
</dbReference>
<dbReference type="Gene3D" id="1.25.50.20">
    <property type="match status" value="1"/>
</dbReference>
<dbReference type="AlphaFoldDB" id="A0A0C2J057"/>
<dbReference type="EMBL" id="JWZT01004976">
    <property type="protein sequence ID" value="KII62447.1"/>
    <property type="molecule type" value="Genomic_DNA"/>
</dbReference>
<protein>
    <submittedName>
        <fullName evidence="3">Endoplasmic reticulum aminopeptidase 1</fullName>
    </submittedName>
</protein>
<dbReference type="OrthoDB" id="10031169at2759"/>
<comment type="caution">
    <text evidence="3">The sequence shown here is derived from an EMBL/GenBank/DDBJ whole genome shotgun (WGS) entry which is preliminary data.</text>
</comment>
<dbReference type="GO" id="GO:0006508">
    <property type="term" value="P:proteolysis"/>
    <property type="evidence" value="ECO:0007669"/>
    <property type="project" value="TreeGrafter"/>
</dbReference>
<keyword evidence="3" id="KW-0378">Hydrolase</keyword>
<dbReference type="InterPro" id="IPR027268">
    <property type="entry name" value="Peptidase_M4/M1_CTD_sf"/>
</dbReference>
<gene>
    <name evidence="3" type="ORF">RF11_13818</name>
</gene>
<dbReference type="GO" id="GO:0042277">
    <property type="term" value="F:peptide binding"/>
    <property type="evidence" value="ECO:0007669"/>
    <property type="project" value="TreeGrafter"/>
</dbReference>
<keyword evidence="4" id="KW-1185">Reference proteome</keyword>
<name>A0A0C2J057_THEKT</name>
<dbReference type="GO" id="GO:0008270">
    <property type="term" value="F:zinc ion binding"/>
    <property type="evidence" value="ECO:0007669"/>
    <property type="project" value="TreeGrafter"/>
</dbReference>